<dbReference type="AlphaFoldDB" id="A0AAE1E3J4"/>
<reference evidence="2" key="1">
    <citation type="journal article" date="2023" name="G3 (Bethesda)">
        <title>A reference genome for the long-term kleptoplast-retaining sea slug Elysia crispata morphotype clarki.</title>
        <authorList>
            <person name="Eastman K.E."/>
            <person name="Pendleton A.L."/>
            <person name="Shaikh M.A."/>
            <person name="Suttiyut T."/>
            <person name="Ogas R."/>
            <person name="Tomko P."/>
            <person name="Gavelis G."/>
            <person name="Widhalm J.R."/>
            <person name="Wisecaver J.H."/>
        </authorList>
    </citation>
    <scope>NUCLEOTIDE SEQUENCE</scope>
    <source>
        <strain evidence="2">ECLA1</strain>
    </source>
</reference>
<keyword evidence="1" id="KW-0732">Signal</keyword>
<evidence type="ECO:0000313" key="2">
    <source>
        <dbReference type="EMBL" id="KAK3793094.1"/>
    </source>
</evidence>
<protein>
    <recommendedName>
        <fullName evidence="4">Secreted protein</fullName>
    </recommendedName>
</protein>
<feature type="chain" id="PRO_5041917481" description="Secreted protein" evidence="1">
    <location>
        <begin position="27"/>
        <end position="75"/>
    </location>
</feature>
<dbReference type="Proteomes" id="UP001283361">
    <property type="component" value="Unassembled WGS sequence"/>
</dbReference>
<dbReference type="EMBL" id="JAWDGP010001281">
    <property type="protein sequence ID" value="KAK3793094.1"/>
    <property type="molecule type" value="Genomic_DNA"/>
</dbReference>
<accession>A0AAE1E3J4</accession>
<organism evidence="2 3">
    <name type="scientific">Elysia crispata</name>
    <name type="common">lettuce slug</name>
    <dbReference type="NCBI Taxonomy" id="231223"/>
    <lineage>
        <taxon>Eukaryota</taxon>
        <taxon>Metazoa</taxon>
        <taxon>Spiralia</taxon>
        <taxon>Lophotrochozoa</taxon>
        <taxon>Mollusca</taxon>
        <taxon>Gastropoda</taxon>
        <taxon>Heterobranchia</taxon>
        <taxon>Euthyneura</taxon>
        <taxon>Panpulmonata</taxon>
        <taxon>Sacoglossa</taxon>
        <taxon>Placobranchoidea</taxon>
        <taxon>Plakobranchidae</taxon>
        <taxon>Elysia</taxon>
    </lineage>
</organism>
<keyword evidence="3" id="KW-1185">Reference proteome</keyword>
<feature type="signal peptide" evidence="1">
    <location>
        <begin position="1"/>
        <end position="26"/>
    </location>
</feature>
<evidence type="ECO:0000256" key="1">
    <source>
        <dbReference type="SAM" id="SignalP"/>
    </source>
</evidence>
<evidence type="ECO:0008006" key="4">
    <source>
        <dbReference type="Google" id="ProtNLM"/>
    </source>
</evidence>
<evidence type="ECO:0000313" key="3">
    <source>
        <dbReference type="Proteomes" id="UP001283361"/>
    </source>
</evidence>
<gene>
    <name evidence="2" type="ORF">RRG08_038599</name>
</gene>
<comment type="caution">
    <text evidence="2">The sequence shown here is derived from an EMBL/GenBank/DDBJ whole genome shotgun (WGS) entry which is preliminary data.</text>
</comment>
<sequence>MRKKFNYSSGGRLILCLLSLPQCWFCKRISIIARSAECNSAPTPCPPPPYTASLTQIGMCRAPEAQTLSQLMFPS</sequence>
<proteinExistence type="predicted"/>
<name>A0AAE1E3J4_9GAST</name>